<sequence length="11" mass="1260">MKKKEGVINGR</sequence>
<dbReference type="RefSeq" id="XP_045099375.1">
    <property type="nucleotide sequence ID" value="XM_045243826.1"/>
</dbReference>
<name>B6IIT4_CAEBR</name>
<dbReference type="KEGG" id="cbr:CBG_25857"/>
<keyword evidence="2" id="KW-1185">Reference proteome</keyword>
<evidence type="ECO:0000313" key="1">
    <source>
        <dbReference type="EMBL" id="CAR99814.1"/>
    </source>
</evidence>
<dbReference type="CTD" id="68917339"/>
<reference evidence="1 2" key="2">
    <citation type="journal article" date="2011" name="PLoS Genet.">
        <title>Caenorhabditis briggsae recombinant inbred line genotypes reveal inter-strain incompatibility and the evolution of recombination.</title>
        <authorList>
            <person name="Ross J.A."/>
            <person name="Koboldt D.C."/>
            <person name="Staisch J.E."/>
            <person name="Chamberlin H.M."/>
            <person name="Gupta B.P."/>
            <person name="Miller R.D."/>
            <person name="Baird S.E."/>
            <person name="Haag E.S."/>
        </authorList>
    </citation>
    <scope>NUCLEOTIDE SEQUENCE [LARGE SCALE GENOMIC DNA]</scope>
    <source>
        <strain evidence="1 2">AF16</strain>
    </source>
</reference>
<organism evidence="1 2">
    <name type="scientific">Caenorhabditis briggsae</name>
    <dbReference type="NCBI Taxonomy" id="6238"/>
    <lineage>
        <taxon>Eukaryota</taxon>
        <taxon>Metazoa</taxon>
        <taxon>Ecdysozoa</taxon>
        <taxon>Nematoda</taxon>
        <taxon>Chromadorea</taxon>
        <taxon>Rhabditida</taxon>
        <taxon>Rhabditina</taxon>
        <taxon>Rhabditomorpha</taxon>
        <taxon>Rhabditoidea</taxon>
        <taxon>Rhabditidae</taxon>
        <taxon>Peloderinae</taxon>
        <taxon>Caenorhabditis</taxon>
    </lineage>
</organism>
<evidence type="ECO:0000313" key="2">
    <source>
        <dbReference type="Proteomes" id="UP000008549"/>
    </source>
</evidence>
<proteinExistence type="predicted"/>
<accession>B6IIT4</accession>
<dbReference type="Proteomes" id="UP000008549">
    <property type="component" value="Unassembled WGS sequence"/>
</dbReference>
<gene>
    <name evidence="1" type="ORF">CBG25857</name>
    <name evidence="1" type="ORF">CBG_25857</name>
</gene>
<protein>
    <submittedName>
        <fullName evidence="1">Protein CBG25857</fullName>
    </submittedName>
</protein>
<reference evidence="1 2" key="1">
    <citation type="journal article" date="2003" name="PLoS Biol.">
        <title>The genome sequence of Caenorhabditis briggsae: a platform for comparative genomics.</title>
        <authorList>
            <person name="Stein L.D."/>
            <person name="Bao Z."/>
            <person name="Blasiar D."/>
            <person name="Blumenthal T."/>
            <person name="Brent M.R."/>
            <person name="Chen N."/>
            <person name="Chinwalla A."/>
            <person name="Clarke L."/>
            <person name="Clee C."/>
            <person name="Coghlan A."/>
            <person name="Coulson A."/>
            <person name="D'Eustachio P."/>
            <person name="Fitch D.H."/>
            <person name="Fulton L.A."/>
            <person name="Fulton R.E."/>
            <person name="Griffiths-Jones S."/>
            <person name="Harris T.W."/>
            <person name="Hillier L.W."/>
            <person name="Kamath R."/>
            <person name="Kuwabara P.E."/>
            <person name="Mardis E.R."/>
            <person name="Marra M.A."/>
            <person name="Miner T.L."/>
            <person name="Minx P."/>
            <person name="Mullikin J.C."/>
            <person name="Plumb R.W."/>
            <person name="Rogers J."/>
            <person name="Schein J.E."/>
            <person name="Sohrmann M."/>
            <person name="Spieth J."/>
            <person name="Stajich J.E."/>
            <person name="Wei C."/>
            <person name="Willey D."/>
            <person name="Wilson R.K."/>
            <person name="Durbin R."/>
            <person name="Waterston R.H."/>
        </authorList>
    </citation>
    <scope>NUCLEOTIDE SEQUENCE [LARGE SCALE GENOMIC DNA]</scope>
    <source>
        <strain evidence="1 2">AF16</strain>
    </source>
</reference>
<dbReference type="InParanoid" id="B6IIT4"/>
<dbReference type="GeneID" id="68917339"/>
<dbReference type="EMBL" id="HE601226">
    <property type="protein sequence ID" value="CAR99814.1"/>
    <property type="molecule type" value="Genomic_DNA"/>
</dbReference>